<feature type="binding site" evidence="11">
    <location>
        <position position="90"/>
    </location>
    <ligand>
        <name>S-adenosyl-L-methionine</name>
        <dbReference type="ChEBI" id="CHEBI:59789"/>
    </ligand>
</feature>
<comment type="catalytic activity">
    <reaction evidence="10 11">
        <text>uridine(2552) in 23S rRNA + S-adenosyl-L-methionine = 2'-O-methyluridine(2552) in 23S rRNA + S-adenosyl-L-homocysteine + H(+)</text>
        <dbReference type="Rhea" id="RHEA:42720"/>
        <dbReference type="Rhea" id="RHEA-COMP:10202"/>
        <dbReference type="Rhea" id="RHEA-COMP:10203"/>
        <dbReference type="ChEBI" id="CHEBI:15378"/>
        <dbReference type="ChEBI" id="CHEBI:57856"/>
        <dbReference type="ChEBI" id="CHEBI:59789"/>
        <dbReference type="ChEBI" id="CHEBI:65315"/>
        <dbReference type="ChEBI" id="CHEBI:74478"/>
        <dbReference type="EC" id="2.1.1.166"/>
    </reaction>
</comment>
<keyword evidence="4 11" id="KW-0949">S-adenosyl-L-methionine</keyword>
<keyword evidence="14" id="KW-0131">Cell cycle</keyword>
<dbReference type="GO" id="GO:0051301">
    <property type="term" value="P:cell division"/>
    <property type="evidence" value="ECO:0007669"/>
    <property type="project" value="UniProtKB-KW"/>
</dbReference>
<evidence type="ECO:0000256" key="2">
    <source>
        <dbReference type="ARBA" id="ARBA00022603"/>
    </source>
</evidence>
<keyword evidence="1 11" id="KW-0698">rRNA processing</keyword>
<evidence type="ECO:0000256" key="6">
    <source>
        <dbReference type="ARBA" id="ARBA00038861"/>
    </source>
</evidence>
<evidence type="ECO:0000256" key="8">
    <source>
        <dbReference type="ARBA" id="ARBA00041995"/>
    </source>
</evidence>
<dbReference type="PANTHER" id="PTHR10920:SF18">
    <property type="entry name" value="RRNA METHYLTRANSFERASE 2, MITOCHONDRIAL"/>
    <property type="match status" value="1"/>
</dbReference>
<keyword evidence="2 11" id="KW-0489">Methyltransferase</keyword>
<evidence type="ECO:0000313" key="14">
    <source>
        <dbReference type="EMBL" id="EDM79317.1"/>
    </source>
</evidence>
<feature type="active site" description="Proton acceptor" evidence="11 12">
    <location>
        <position position="152"/>
    </location>
</feature>
<dbReference type="Pfam" id="PF01728">
    <property type="entry name" value="FtsJ"/>
    <property type="match status" value="1"/>
</dbReference>
<feature type="binding site" evidence="11">
    <location>
        <position position="52"/>
    </location>
    <ligand>
        <name>S-adenosyl-L-methionine</name>
        <dbReference type="ChEBI" id="CHEBI:59789"/>
    </ligand>
</feature>
<keyword evidence="14" id="KW-0132">Cell division</keyword>
<evidence type="ECO:0000313" key="15">
    <source>
        <dbReference type="Proteomes" id="UP000005801"/>
    </source>
</evidence>
<dbReference type="GO" id="GO:0008650">
    <property type="term" value="F:rRNA (uridine-2'-O-)-methyltransferase activity"/>
    <property type="evidence" value="ECO:0007669"/>
    <property type="project" value="UniProtKB-UniRule"/>
</dbReference>
<evidence type="ECO:0000256" key="3">
    <source>
        <dbReference type="ARBA" id="ARBA00022679"/>
    </source>
</evidence>
<dbReference type="InterPro" id="IPR002877">
    <property type="entry name" value="RNA_MeTrfase_FtsJ_dom"/>
</dbReference>
<dbReference type="AlphaFoldDB" id="A6G3Z4"/>
<protein>
    <recommendedName>
        <fullName evidence="7 11">Ribosomal RNA large subunit methyltransferase E</fullName>
        <ecNumber evidence="6 11">2.1.1.166</ecNumber>
    </recommendedName>
    <alternativeName>
        <fullName evidence="9 11">23S rRNA Um2552 methyltransferase</fullName>
    </alternativeName>
    <alternativeName>
        <fullName evidence="8 11">rRNA (uridine-2'-O-)-methyltransferase</fullName>
    </alternativeName>
</protein>
<keyword evidence="3 11" id="KW-0808">Transferase</keyword>
<dbReference type="SUPFAM" id="SSF53335">
    <property type="entry name" value="S-adenosyl-L-methionine-dependent methyltransferases"/>
    <property type="match status" value="1"/>
</dbReference>
<sequence length="209" mass="23651">MGDKKNRHDPNYLRAKRENFAGRAIYKLEEIDKRFRLIKPGARVLDLGCWPGSWLQYAVKRAGTDATLVGVDLKAVELALPSNVKTFVGDVNKLKLDKMVERFGRFDVVLSDMAPNTTGNKDFDIPVSEDLFLRALDIATGCSRIGGHFCAKVFQGARFHELIREVERRYQQAKPYRSAHTRKQSREQYIIGRGLKANVARDANPIADS</sequence>
<dbReference type="Proteomes" id="UP000005801">
    <property type="component" value="Unassembled WGS sequence"/>
</dbReference>
<evidence type="ECO:0000256" key="9">
    <source>
        <dbReference type="ARBA" id="ARBA00042745"/>
    </source>
</evidence>
<comment type="subcellular location">
    <subcellularLocation>
        <location evidence="11">Cytoplasm</location>
    </subcellularLocation>
</comment>
<evidence type="ECO:0000256" key="12">
    <source>
        <dbReference type="PIRSR" id="PIRSR005461-1"/>
    </source>
</evidence>
<dbReference type="STRING" id="391625.PPSIR1_02151"/>
<organism evidence="14 15">
    <name type="scientific">Plesiocystis pacifica SIR-1</name>
    <dbReference type="NCBI Taxonomy" id="391625"/>
    <lineage>
        <taxon>Bacteria</taxon>
        <taxon>Pseudomonadati</taxon>
        <taxon>Myxococcota</taxon>
        <taxon>Polyangia</taxon>
        <taxon>Nannocystales</taxon>
        <taxon>Nannocystaceae</taxon>
        <taxon>Plesiocystis</taxon>
    </lineage>
</organism>
<evidence type="ECO:0000256" key="4">
    <source>
        <dbReference type="ARBA" id="ARBA00022691"/>
    </source>
</evidence>
<evidence type="ECO:0000256" key="7">
    <source>
        <dbReference type="ARBA" id="ARBA00041129"/>
    </source>
</evidence>
<dbReference type="GO" id="GO:0005737">
    <property type="term" value="C:cytoplasm"/>
    <property type="evidence" value="ECO:0007669"/>
    <property type="project" value="UniProtKB-SubCell"/>
</dbReference>
<keyword evidence="11" id="KW-0963">Cytoplasm</keyword>
<evidence type="ECO:0000256" key="10">
    <source>
        <dbReference type="ARBA" id="ARBA00048970"/>
    </source>
</evidence>
<gene>
    <name evidence="11" type="primary">rlmE</name>
    <name evidence="11" type="synonym">ftsJ</name>
    <name evidence="11" type="synonym">rrmJ</name>
    <name evidence="14" type="ORF">PPSIR1_02151</name>
</gene>
<dbReference type="PANTHER" id="PTHR10920">
    <property type="entry name" value="RIBOSOMAL RNA METHYLTRANSFERASE"/>
    <property type="match status" value="1"/>
</dbReference>
<evidence type="ECO:0000259" key="13">
    <source>
        <dbReference type="Pfam" id="PF01728"/>
    </source>
</evidence>
<dbReference type="InterPro" id="IPR029063">
    <property type="entry name" value="SAM-dependent_MTases_sf"/>
</dbReference>
<keyword evidence="15" id="KW-1185">Reference proteome</keyword>
<evidence type="ECO:0000256" key="1">
    <source>
        <dbReference type="ARBA" id="ARBA00022552"/>
    </source>
</evidence>
<comment type="similarity">
    <text evidence="11">Belongs to the class I-like SAM-binding methyltransferase superfamily. RNA methyltransferase RlmE family.</text>
</comment>
<dbReference type="InterPro" id="IPR050082">
    <property type="entry name" value="RNA_methyltr_RlmE"/>
</dbReference>
<dbReference type="EC" id="2.1.1.166" evidence="6 11"/>
<evidence type="ECO:0000256" key="11">
    <source>
        <dbReference type="HAMAP-Rule" id="MF_01547"/>
    </source>
</evidence>
<name>A6G3Z4_9BACT</name>
<dbReference type="Gene3D" id="3.40.50.150">
    <property type="entry name" value="Vaccinia Virus protein VP39"/>
    <property type="match status" value="1"/>
</dbReference>
<feature type="binding site" evidence="11">
    <location>
        <position position="112"/>
    </location>
    <ligand>
        <name>S-adenosyl-L-methionine</name>
        <dbReference type="ChEBI" id="CHEBI:59789"/>
    </ligand>
</feature>
<dbReference type="EMBL" id="ABCS01000020">
    <property type="protein sequence ID" value="EDM79317.1"/>
    <property type="molecule type" value="Genomic_DNA"/>
</dbReference>
<comment type="function">
    <text evidence="5 11">Specifically methylates the uridine in position 2552 of 23S rRNA at the 2'-O position of the ribose in the fully assembled 50S ribosomal subunit.</text>
</comment>
<dbReference type="eggNOG" id="COG0293">
    <property type="taxonomic scope" value="Bacteria"/>
</dbReference>
<dbReference type="InterPro" id="IPR015507">
    <property type="entry name" value="rRNA-MeTfrase_E"/>
</dbReference>
<proteinExistence type="inferred from homology"/>
<feature type="domain" description="Ribosomal RNA methyltransferase FtsJ" evidence="13">
    <location>
        <begin position="22"/>
        <end position="194"/>
    </location>
</feature>
<accession>A6G3Z4</accession>
<reference evidence="14 15" key="1">
    <citation type="submission" date="2007-06" db="EMBL/GenBank/DDBJ databases">
        <authorList>
            <person name="Shimkets L."/>
            <person name="Ferriera S."/>
            <person name="Johnson J."/>
            <person name="Kravitz S."/>
            <person name="Beeson K."/>
            <person name="Sutton G."/>
            <person name="Rogers Y.-H."/>
            <person name="Friedman R."/>
            <person name="Frazier M."/>
            <person name="Venter J.C."/>
        </authorList>
    </citation>
    <scope>NUCLEOTIDE SEQUENCE [LARGE SCALE GENOMIC DNA]</scope>
    <source>
        <strain evidence="14 15">SIR-1</strain>
    </source>
</reference>
<dbReference type="PIRSF" id="PIRSF005461">
    <property type="entry name" value="23S_rRNA_mtase"/>
    <property type="match status" value="1"/>
</dbReference>
<dbReference type="HAMAP" id="MF_01547">
    <property type="entry name" value="RNA_methyltr_E"/>
    <property type="match status" value="1"/>
</dbReference>
<feature type="binding site" evidence="11">
    <location>
        <position position="72"/>
    </location>
    <ligand>
        <name>S-adenosyl-L-methionine</name>
        <dbReference type="ChEBI" id="CHEBI:59789"/>
    </ligand>
</feature>
<evidence type="ECO:0000256" key="5">
    <source>
        <dbReference type="ARBA" id="ARBA00037569"/>
    </source>
</evidence>
<comment type="caution">
    <text evidence="14">The sequence shown here is derived from an EMBL/GenBank/DDBJ whole genome shotgun (WGS) entry which is preliminary data.</text>
</comment>
<feature type="binding site" evidence="11">
    <location>
        <position position="54"/>
    </location>
    <ligand>
        <name>S-adenosyl-L-methionine</name>
        <dbReference type="ChEBI" id="CHEBI:59789"/>
    </ligand>
</feature>